<organism evidence="1 2">
    <name type="scientific">Candidatus Roizmanbacteria bacterium CG10_big_fil_rev_8_21_14_0_10_39_6</name>
    <dbReference type="NCBI Taxonomy" id="1974853"/>
    <lineage>
        <taxon>Bacteria</taxon>
        <taxon>Candidatus Roizmaniibacteriota</taxon>
    </lineage>
</organism>
<comment type="caution">
    <text evidence="1">The sequence shown here is derived from an EMBL/GenBank/DDBJ whole genome shotgun (WGS) entry which is preliminary data.</text>
</comment>
<evidence type="ECO:0000313" key="2">
    <source>
        <dbReference type="Proteomes" id="UP000229554"/>
    </source>
</evidence>
<protein>
    <submittedName>
        <fullName evidence="1">Uncharacterized protein</fullName>
    </submittedName>
</protein>
<accession>A0A2M8KT83</accession>
<proteinExistence type="predicted"/>
<sequence>MMLDQLQINVLNALARGDRMWRIVVDYGLNKHKYEALMQSLYTYLDVEHERYDKGSLIRLLIEADRRGHLGVEESFIRPRINESTTPIALFPELGNSRNNIRKE</sequence>
<dbReference type="Proteomes" id="UP000229554">
    <property type="component" value="Unassembled WGS sequence"/>
</dbReference>
<gene>
    <name evidence="1" type="ORF">COU88_01195</name>
</gene>
<dbReference type="EMBL" id="PFED01000048">
    <property type="protein sequence ID" value="PJE63127.1"/>
    <property type="molecule type" value="Genomic_DNA"/>
</dbReference>
<reference evidence="2" key="1">
    <citation type="submission" date="2017-09" db="EMBL/GenBank/DDBJ databases">
        <title>Depth-based differentiation of microbial function through sediment-hosted aquifers and enrichment of novel symbionts in the deep terrestrial subsurface.</title>
        <authorList>
            <person name="Probst A.J."/>
            <person name="Ladd B."/>
            <person name="Jarett J.K."/>
            <person name="Geller-Mcgrath D.E."/>
            <person name="Sieber C.M.K."/>
            <person name="Emerson J.B."/>
            <person name="Anantharaman K."/>
            <person name="Thomas B.C."/>
            <person name="Malmstrom R."/>
            <person name="Stieglmeier M."/>
            <person name="Klingl A."/>
            <person name="Woyke T."/>
            <person name="Ryan C.M."/>
            <person name="Banfield J.F."/>
        </authorList>
    </citation>
    <scope>NUCLEOTIDE SEQUENCE [LARGE SCALE GENOMIC DNA]</scope>
</reference>
<dbReference type="AlphaFoldDB" id="A0A2M8KT83"/>
<evidence type="ECO:0000313" key="1">
    <source>
        <dbReference type="EMBL" id="PJE63127.1"/>
    </source>
</evidence>
<name>A0A2M8KT83_9BACT</name>